<sequence length="156" mass="16442">MEQIPPNPAPNQIPHRNLFEFPYGEPIILDEAKALITAAERAAYARGLRMCLTVMDSGGNLVAFQRMDGALLISISASHEKARTAVLMKATSKAPENIVTAGGLGLTYLSAGVIAVRGGIPLVRDGKIIGSFAASGGTLEDDEHISWVGASTLRTL</sequence>
<dbReference type="PANTHER" id="PTHR34309">
    <property type="entry name" value="SLR1406 PROTEIN"/>
    <property type="match status" value="1"/>
</dbReference>
<dbReference type="Proteomes" id="UP000326198">
    <property type="component" value="Unassembled WGS sequence"/>
</dbReference>
<reference evidence="1 2" key="1">
    <citation type="submission" date="2019-04" db="EMBL/GenBank/DDBJ databases">
        <title>Friends and foes A comparative genomics studyof 23 Aspergillus species from section Flavi.</title>
        <authorList>
            <consortium name="DOE Joint Genome Institute"/>
            <person name="Kjaerbolling I."/>
            <person name="Vesth T."/>
            <person name="Frisvad J.C."/>
            <person name="Nybo J.L."/>
            <person name="Theobald S."/>
            <person name="Kildgaard S."/>
            <person name="Isbrandt T."/>
            <person name="Kuo A."/>
            <person name="Sato A."/>
            <person name="Lyhne E.K."/>
            <person name="Kogle M.E."/>
            <person name="Wiebenga A."/>
            <person name="Kun R.S."/>
            <person name="Lubbers R.J."/>
            <person name="Makela M.R."/>
            <person name="Barry K."/>
            <person name="Chovatia M."/>
            <person name="Clum A."/>
            <person name="Daum C."/>
            <person name="Haridas S."/>
            <person name="He G."/>
            <person name="LaButti K."/>
            <person name="Lipzen A."/>
            <person name="Mondo S."/>
            <person name="Riley R."/>
            <person name="Salamov A."/>
            <person name="Simmons B.A."/>
            <person name="Magnuson J.K."/>
            <person name="Henrissat B."/>
            <person name="Mortensen U.H."/>
            <person name="Larsen T.O."/>
            <person name="Devries R.P."/>
            <person name="Grigoriev I.V."/>
            <person name="Machida M."/>
            <person name="Baker S.E."/>
            <person name="Andersen M.R."/>
        </authorList>
    </citation>
    <scope>NUCLEOTIDE SEQUENCE [LARGE SCALE GENOMIC DNA]</scope>
    <source>
        <strain evidence="1 2">IBT 29228</strain>
    </source>
</reference>
<name>A0A5N7BLM3_9EURO</name>
<evidence type="ECO:0000313" key="1">
    <source>
        <dbReference type="EMBL" id="KAE8382407.1"/>
    </source>
</evidence>
<dbReference type="OrthoDB" id="2276076at2759"/>
<dbReference type="Gene3D" id="3.30.450.150">
    <property type="entry name" value="Haem-degrading domain"/>
    <property type="match status" value="1"/>
</dbReference>
<dbReference type="EMBL" id="ML736162">
    <property type="protein sequence ID" value="KAE8382407.1"/>
    <property type="molecule type" value="Genomic_DNA"/>
</dbReference>
<evidence type="ECO:0000313" key="2">
    <source>
        <dbReference type="Proteomes" id="UP000326198"/>
    </source>
</evidence>
<dbReference type="AlphaFoldDB" id="A0A5N7BLM3"/>
<organism evidence="1 2">
    <name type="scientific">Aspergillus bertholletiae</name>
    <dbReference type="NCBI Taxonomy" id="1226010"/>
    <lineage>
        <taxon>Eukaryota</taxon>
        <taxon>Fungi</taxon>
        <taxon>Dikarya</taxon>
        <taxon>Ascomycota</taxon>
        <taxon>Pezizomycotina</taxon>
        <taxon>Eurotiomycetes</taxon>
        <taxon>Eurotiomycetidae</taxon>
        <taxon>Eurotiales</taxon>
        <taxon>Aspergillaceae</taxon>
        <taxon>Aspergillus</taxon>
        <taxon>Aspergillus subgen. Circumdati</taxon>
    </lineage>
</organism>
<dbReference type="InterPro" id="IPR005624">
    <property type="entry name" value="PduO/GlcC-like"/>
</dbReference>
<dbReference type="InterPro" id="IPR038084">
    <property type="entry name" value="PduO/GlcC-like_sf"/>
</dbReference>
<dbReference type="PANTHER" id="PTHR34309:SF1">
    <property type="entry name" value="PROTEIN GLCG"/>
    <property type="match status" value="1"/>
</dbReference>
<accession>A0A5N7BLM3</accession>
<dbReference type="InterPro" id="IPR052517">
    <property type="entry name" value="GlcG_carb_metab_protein"/>
</dbReference>
<dbReference type="SUPFAM" id="SSF143744">
    <property type="entry name" value="GlcG-like"/>
    <property type="match status" value="1"/>
</dbReference>
<gene>
    <name evidence="1" type="ORF">BDV26DRAFT_288446</name>
</gene>
<proteinExistence type="predicted"/>
<protein>
    <recommendedName>
        <fullName evidence="3">Heme-binding protein</fullName>
    </recommendedName>
</protein>
<dbReference type="Pfam" id="PF03928">
    <property type="entry name" value="HbpS-like"/>
    <property type="match status" value="1"/>
</dbReference>
<evidence type="ECO:0008006" key="3">
    <source>
        <dbReference type="Google" id="ProtNLM"/>
    </source>
</evidence>
<keyword evidence="2" id="KW-1185">Reference proteome</keyword>